<dbReference type="PANTHER" id="PTHR10815">
    <property type="entry name" value="METHYLATED-DNA--PROTEIN-CYSTEINE METHYLTRANSFERASE"/>
    <property type="match status" value="1"/>
</dbReference>
<dbReference type="InterPro" id="IPR036388">
    <property type="entry name" value="WH-like_DNA-bd_sf"/>
</dbReference>
<dbReference type="EMBL" id="LT629740">
    <property type="protein sequence ID" value="SDS87801.1"/>
    <property type="molecule type" value="Genomic_DNA"/>
</dbReference>
<dbReference type="GO" id="GO:0006307">
    <property type="term" value="P:DNA alkylation repair"/>
    <property type="evidence" value="ECO:0007669"/>
    <property type="project" value="UniProtKB-UniRule"/>
</dbReference>
<organism evidence="12 13">
    <name type="scientific">Mucilaginibacter mallensis</name>
    <dbReference type="NCBI Taxonomy" id="652787"/>
    <lineage>
        <taxon>Bacteria</taxon>
        <taxon>Pseudomonadati</taxon>
        <taxon>Bacteroidota</taxon>
        <taxon>Sphingobacteriia</taxon>
        <taxon>Sphingobacteriales</taxon>
        <taxon>Sphingobacteriaceae</taxon>
        <taxon>Mucilaginibacter</taxon>
    </lineage>
</organism>
<dbReference type="InterPro" id="IPR036631">
    <property type="entry name" value="MGMT_N_sf"/>
</dbReference>
<gene>
    <name evidence="12" type="ORF">SAMN05216490_2000</name>
</gene>
<keyword evidence="7 9" id="KW-0234">DNA repair</keyword>
<dbReference type="InterPro" id="IPR014048">
    <property type="entry name" value="MethylDNA_cys_MeTrfase_DNA-bd"/>
</dbReference>
<evidence type="ECO:0000256" key="2">
    <source>
        <dbReference type="ARBA" id="ARBA00008711"/>
    </source>
</evidence>
<comment type="miscellaneous">
    <text evidence="9">This enzyme catalyzes only one turnover and therefore is not strictly catalytic. According to one definition, an enzyme is a biocatalyst that acts repeatedly and over many reaction cycles.</text>
</comment>
<evidence type="ECO:0000259" key="11">
    <source>
        <dbReference type="Pfam" id="PF02870"/>
    </source>
</evidence>
<dbReference type="PANTHER" id="PTHR10815:SF13">
    <property type="entry name" value="METHYLATED-DNA--PROTEIN-CYSTEINE METHYLTRANSFERASE"/>
    <property type="match status" value="1"/>
</dbReference>
<protein>
    <recommendedName>
        <fullName evidence="9">Methylated-DNA--protein-cysteine methyltransferase</fullName>
        <ecNumber evidence="9">2.1.1.63</ecNumber>
    </recommendedName>
    <alternativeName>
        <fullName evidence="9">6-O-methylguanine-DNA methyltransferase</fullName>
        <shortName evidence="9">MGMT</shortName>
    </alternativeName>
    <alternativeName>
        <fullName evidence="9">O-6-methylguanine-DNA-alkyltransferase</fullName>
    </alternativeName>
</protein>
<dbReference type="EC" id="2.1.1.63" evidence="9"/>
<dbReference type="Gene3D" id="3.30.160.70">
    <property type="entry name" value="Methylated DNA-protein cysteine methyltransferase domain"/>
    <property type="match status" value="1"/>
</dbReference>
<evidence type="ECO:0000256" key="1">
    <source>
        <dbReference type="ARBA" id="ARBA00001286"/>
    </source>
</evidence>
<dbReference type="GO" id="GO:0032259">
    <property type="term" value="P:methylation"/>
    <property type="evidence" value="ECO:0007669"/>
    <property type="project" value="UniProtKB-KW"/>
</dbReference>
<dbReference type="PROSITE" id="PS00374">
    <property type="entry name" value="MGMT"/>
    <property type="match status" value="1"/>
</dbReference>
<evidence type="ECO:0000256" key="7">
    <source>
        <dbReference type="ARBA" id="ARBA00023204"/>
    </source>
</evidence>
<dbReference type="HAMAP" id="MF_00772">
    <property type="entry name" value="OGT"/>
    <property type="match status" value="1"/>
</dbReference>
<dbReference type="InterPro" id="IPR001497">
    <property type="entry name" value="MethylDNA_cys_MeTrfase_AS"/>
</dbReference>
<feature type="domain" description="Methylated-DNA-[protein]-cysteine S-methyltransferase DNA binding" evidence="10">
    <location>
        <begin position="97"/>
        <end position="176"/>
    </location>
</feature>
<keyword evidence="6 9" id="KW-0227">DNA damage</keyword>
<evidence type="ECO:0000259" key="10">
    <source>
        <dbReference type="Pfam" id="PF01035"/>
    </source>
</evidence>
<evidence type="ECO:0000256" key="6">
    <source>
        <dbReference type="ARBA" id="ARBA00022763"/>
    </source>
</evidence>
<keyword evidence="3 9" id="KW-0963">Cytoplasm</keyword>
<evidence type="ECO:0000313" key="13">
    <source>
        <dbReference type="Proteomes" id="UP000199679"/>
    </source>
</evidence>
<dbReference type="InterPro" id="IPR023546">
    <property type="entry name" value="MGMT"/>
</dbReference>
<dbReference type="STRING" id="652787.SAMN05216490_2000"/>
<dbReference type="CDD" id="cd06445">
    <property type="entry name" value="ATase"/>
    <property type="match status" value="1"/>
</dbReference>
<name>A0A1H1VTK8_MUCMA</name>
<comment type="subcellular location">
    <subcellularLocation>
        <location evidence="9">Cytoplasm</location>
    </subcellularLocation>
</comment>
<dbReference type="NCBIfam" id="TIGR00589">
    <property type="entry name" value="ogt"/>
    <property type="match status" value="1"/>
</dbReference>
<comment type="catalytic activity">
    <reaction evidence="1 9">
        <text>a 4-O-methyl-thymidine in DNA + L-cysteinyl-[protein] = a thymidine in DNA + S-methyl-L-cysteinyl-[protein]</text>
        <dbReference type="Rhea" id="RHEA:53428"/>
        <dbReference type="Rhea" id="RHEA-COMP:10131"/>
        <dbReference type="Rhea" id="RHEA-COMP:10132"/>
        <dbReference type="Rhea" id="RHEA-COMP:13555"/>
        <dbReference type="Rhea" id="RHEA-COMP:13556"/>
        <dbReference type="ChEBI" id="CHEBI:29950"/>
        <dbReference type="ChEBI" id="CHEBI:82612"/>
        <dbReference type="ChEBI" id="CHEBI:137386"/>
        <dbReference type="ChEBI" id="CHEBI:137387"/>
        <dbReference type="EC" id="2.1.1.63"/>
    </reaction>
</comment>
<reference evidence="12 13" key="1">
    <citation type="submission" date="2016-10" db="EMBL/GenBank/DDBJ databases">
        <authorList>
            <person name="de Groot N.N."/>
        </authorList>
    </citation>
    <scope>NUCLEOTIDE SEQUENCE [LARGE SCALE GENOMIC DNA]</scope>
    <source>
        <strain evidence="12 13">MP1X4</strain>
    </source>
</reference>
<comment type="similarity">
    <text evidence="2 9">Belongs to the MGMT family.</text>
</comment>
<keyword evidence="13" id="KW-1185">Reference proteome</keyword>
<accession>A0A1H1VTK8</accession>
<feature type="domain" description="Methylguanine DNA methyltransferase ribonuclease-like" evidence="11">
    <location>
        <begin position="31"/>
        <end position="92"/>
    </location>
</feature>
<evidence type="ECO:0000313" key="12">
    <source>
        <dbReference type="EMBL" id="SDS87801.1"/>
    </source>
</evidence>
<dbReference type="GO" id="GO:0003908">
    <property type="term" value="F:methylated-DNA-[protein]-cysteine S-methyltransferase activity"/>
    <property type="evidence" value="ECO:0007669"/>
    <property type="project" value="UniProtKB-UniRule"/>
</dbReference>
<feature type="active site" description="Nucleophile; methyl group acceptor" evidence="9">
    <location>
        <position position="148"/>
    </location>
</feature>
<evidence type="ECO:0000256" key="5">
    <source>
        <dbReference type="ARBA" id="ARBA00022679"/>
    </source>
</evidence>
<evidence type="ECO:0000256" key="3">
    <source>
        <dbReference type="ARBA" id="ARBA00022490"/>
    </source>
</evidence>
<dbReference type="SUPFAM" id="SSF46767">
    <property type="entry name" value="Methylated DNA-protein cysteine methyltransferase, C-terminal domain"/>
    <property type="match status" value="1"/>
</dbReference>
<dbReference type="FunFam" id="1.10.10.10:FF:000214">
    <property type="entry name" value="Methylated-DNA--protein-cysteine methyltransferase"/>
    <property type="match status" value="1"/>
</dbReference>
<keyword evidence="5 9" id="KW-0808">Transferase</keyword>
<proteinExistence type="inferred from homology"/>
<dbReference type="InterPro" id="IPR008332">
    <property type="entry name" value="MethylG_MeTrfase_N"/>
</dbReference>
<evidence type="ECO:0000256" key="9">
    <source>
        <dbReference type="HAMAP-Rule" id="MF_00772"/>
    </source>
</evidence>
<keyword evidence="4 9" id="KW-0489">Methyltransferase</keyword>
<dbReference type="Pfam" id="PF02870">
    <property type="entry name" value="Methyltransf_1N"/>
    <property type="match status" value="1"/>
</dbReference>
<evidence type="ECO:0000256" key="4">
    <source>
        <dbReference type="ARBA" id="ARBA00022603"/>
    </source>
</evidence>
<dbReference type="Pfam" id="PF01035">
    <property type="entry name" value="DNA_binding_1"/>
    <property type="match status" value="1"/>
</dbReference>
<dbReference type="GO" id="GO:0005737">
    <property type="term" value="C:cytoplasm"/>
    <property type="evidence" value="ECO:0007669"/>
    <property type="project" value="UniProtKB-SubCell"/>
</dbReference>
<dbReference type="InterPro" id="IPR036217">
    <property type="entry name" value="MethylDNA_cys_MeTrfase_DNAb"/>
</dbReference>
<evidence type="ECO:0000256" key="8">
    <source>
        <dbReference type="ARBA" id="ARBA00049348"/>
    </source>
</evidence>
<dbReference type="Proteomes" id="UP000199679">
    <property type="component" value="Chromosome I"/>
</dbReference>
<comment type="catalytic activity">
    <reaction evidence="8 9">
        <text>a 6-O-methyl-2'-deoxyguanosine in DNA + L-cysteinyl-[protein] = S-methyl-L-cysteinyl-[protein] + a 2'-deoxyguanosine in DNA</text>
        <dbReference type="Rhea" id="RHEA:24000"/>
        <dbReference type="Rhea" id="RHEA-COMP:10131"/>
        <dbReference type="Rhea" id="RHEA-COMP:10132"/>
        <dbReference type="Rhea" id="RHEA-COMP:11367"/>
        <dbReference type="Rhea" id="RHEA-COMP:11368"/>
        <dbReference type="ChEBI" id="CHEBI:29950"/>
        <dbReference type="ChEBI" id="CHEBI:82612"/>
        <dbReference type="ChEBI" id="CHEBI:85445"/>
        <dbReference type="ChEBI" id="CHEBI:85448"/>
        <dbReference type="EC" id="2.1.1.63"/>
    </reaction>
</comment>
<comment type="function">
    <text evidence="9">Involved in the cellular defense against the biological effects of O6-methylguanine (O6-MeG) and O4-methylthymine (O4-MeT) in DNA. Repairs the methylated nucleobase in DNA by stoichiometrically transferring the methyl group to a cysteine residue in the enzyme. This is a suicide reaction: the enzyme is irreversibly inactivated.</text>
</comment>
<dbReference type="AlphaFoldDB" id="A0A1H1VTK8"/>
<dbReference type="SUPFAM" id="SSF53155">
    <property type="entry name" value="Methylated DNA-protein cysteine methyltransferase domain"/>
    <property type="match status" value="1"/>
</dbReference>
<dbReference type="Gene3D" id="1.10.10.10">
    <property type="entry name" value="Winged helix-like DNA-binding domain superfamily/Winged helix DNA-binding domain"/>
    <property type="match status" value="1"/>
</dbReference>
<sequence length="188" mass="21098">MTWVKNANIAHSNTMDNHSLNQPNQLATNIAYYQTPVGVARIIAEDEFIASISIRDEEIEVTSTGDPLLLKAMQQLDEYFAGKRKEFDLPIKQHGTPFQQEVWQQLLQIDYGTTITYGQQSKLMNNPLGIRAIAAANGKNNLWIVVPCHRVIGADGSLTGYAGGLWRKKWLLEHEARIMGTGQTKLDF</sequence>